<gene>
    <name evidence="2" type="ORF">PVAR5_8991</name>
</gene>
<accession>V5GDU0</accession>
<feature type="compositionally biased region" description="Basic and acidic residues" evidence="1">
    <location>
        <begin position="164"/>
        <end position="173"/>
    </location>
</feature>
<evidence type="ECO:0000313" key="3">
    <source>
        <dbReference type="Proteomes" id="UP000018001"/>
    </source>
</evidence>
<feature type="compositionally biased region" description="Basic residues" evidence="1">
    <location>
        <begin position="195"/>
        <end position="218"/>
    </location>
</feature>
<evidence type="ECO:0000256" key="1">
    <source>
        <dbReference type="SAM" id="MobiDB-lite"/>
    </source>
</evidence>
<organism evidence="2 3">
    <name type="scientific">Byssochlamys spectabilis (strain No. 5 / NBRC 109023)</name>
    <name type="common">Paecilomyces variotii</name>
    <dbReference type="NCBI Taxonomy" id="1356009"/>
    <lineage>
        <taxon>Eukaryota</taxon>
        <taxon>Fungi</taxon>
        <taxon>Dikarya</taxon>
        <taxon>Ascomycota</taxon>
        <taxon>Pezizomycotina</taxon>
        <taxon>Eurotiomycetes</taxon>
        <taxon>Eurotiomycetidae</taxon>
        <taxon>Eurotiales</taxon>
        <taxon>Thermoascaceae</taxon>
        <taxon>Paecilomyces</taxon>
    </lineage>
</organism>
<dbReference type="Proteomes" id="UP000018001">
    <property type="component" value="Unassembled WGS sequence"/>
</dbReference>
<dbReference type="OrthoDB" id="10659698at2759"/>
<comment type="caution">
    <text evidence="2">The sequence shown here is derived from an EMBL/GenBank/DDBJ whole genome shotgun (WGS) entry which is preliminary data.</text>
</comment>
<feature type="region of interest" description="Disordered" evidence="1">
    <location>
        <begin position="120"/>
        <end position="246"/>
    </location>
</feature>
<name>V5GDU0_BYSSN</name>
<dbReference type="EMBL" id="BAUL01000431">
    <property type="protein sequence ID" value="GAE00252.1"/>
    <property type="molecule type" value="Genomic_DNA"/>
</dbReference>
<evidence type="ECO:0000313" key="2">
    <source>
        <dbReference type="EMBL" id="GAE00252.1"/>
    </source>
</evidence>
<feature type="compositionally biased region" description="Low complexity" evidence="1">
    <location>
        <begin position="223"/>
        <end position="236"/>
    </location>
</feature>
<feature type="region of interest" description="Disordered" evidence="1">
    <location>
        <begin position="359"/>
        <end position="421"/>
    </location>
</feature>
<keyword evidence="3" id="KW-1185">Reference proteome</keyword>
<dbReference type="InParanoid" id="V5GDU0"/>
<protein>
    <submittedName>
        <fullName evidence="2">Uncharacterized protein</fullName>
    </submittedName>
</protein>
<dbReference type="HOGENOM" id="CLU_652103_0_0_1"/>
<proteinExistence type="predicted"/>
<reference evidence="3" key="1">
    <citation type="journal article" date="2014" name="Genome Announc.">
        <title>Draft genome sequence of the formaldehyde-resistant fungus Byssochlamys spectabilis No. 5 (anamorph Paecilomyces variotii No. 5) (NBRC109023).</title>
        <authorList>
            <person name="Oka T."/>
            <person name="Ekino K."/>
            <person name="Fukuda K."/>
            <person name="Nomura Y."/>
        </authorList>
    </citation>
    <scope>NUCLEOTIDE SEQUENCE [LARGE SCALE GENOMIC DNA]</scope>
    <source>
        <strain evidence="3">No. 5 / NBRC 109023</strain>
    </source>
</reference>
<feature type="compositionally biased region" description="Basic and acidic residues" evidence="1">
    <location>
        <begin position="380"/>
        <end position="406"/>
    </location>
</feature>
<dbReference type="AlphaFoldDB" id="V5GDU0"/>
<sequence>MGKGQRARMAAKRESWKILAEGICKHETETKAKTAAPPASSPIQPLPSLQPIAAVIESIEDFSALPIRKTSLPEEEIKENQNETAVEHLAKADVSDEVVGKYYDDKVDATVDNVPEAVAMEDNEDAEAPATMSEEVIKDTTEGNTPELLIIERDDSDESTAALNDEKAKDLPAHTENIQQQAAPPATAGNAQTQPKKKQRKNNKRRVNHRDRAKRKEKRIADAAKAAAEAATAENEGVPEADAKYTAETDPVPFNWQYEQLDTLLGTSRSQETYDHSASSPYTSIYSGMDRLVPANAPFLPPGFATMGERAYFSYLSPYGGLGATVRLHNPDSPFSQVPGPNQYSPYSVLTSTAARRRSMLPPPGLGYGPPRARGTSRFFPREPVNENNNQHEGEAEAAEHAHSPELRATAAAFVPSDKDT</sequence>